<dbReference type="Gene3D" id="3.40.50.880">
    <property type="match status" value="1"/>
</dbReference>
<dbReference type="Pfam" id="PF17132">
    <property type="entry name" value="Glyco_hydro_106"/>
    <property type="match status" value="1"/>
</dbReference>
<dbReference type="PANTHER" id="PTHR36848:SF2">
    <property type="entry name" value="SECRETED PROTEIN"/>
    <property type="match status" value="1"/>
</dbReference>
<sequence>MSPQRHARLFASLLVATTSSIAVARAEESLAKRFAEPSRSTRILKIIHNWPDAPEAQDALVQRLDGQGFGGVVSNVAFDQYLESEPKWAAFRRGIGEARKAGFTQWLYDEKGYPSGNAGGLVLRDHPEWEASGLLIADARTEGPAVALVAPPGEVFLAAAFPERDGRIDRDARVDLAASVRDGKLAWTPPAAGAWRVVLATRSRLFDGTHADSNLFSHVPYPNLLMPEPTRKFLELTHRAYAGRLSSDLAATFQATFTDEPSLMSFFLKPMTYKVLPWAPGLPIEFRERRGYDLSPFVADLIVDAGPEGSKHRHDFWLTVGELVSENYFGQIQAWGRSQGVPSGGHLLLEEPIASHVADYGDLFRCLRRMDAPSIDCLTSIPSEAPWFVARLAASAAELEGHALVMSETSDHVQRYRSQGDARPIRKVSEAEIRGTIHRLMLGGVNCITSYYSFDGLDDDALRRLNAHVGRAGMMIRGGAQVADVAVVYPIESLWARFEPSRHMTADAVEANRVETIYREALDRLFAARRDPTIVDARALAEARVEGDALVHGELRWRVVVLPGVDTLPTAAWETLDRFAASGGVVVAIGARPENSASRFPDPDVRAIAARLLGAEATVAEPRVVADAAGGGGVFLPDGSASLLPAVLDAVLDPDVAATRPDSPLRATHRRIDGHDLYLIANDGDAAVSEAVRLPLAPGATAEIWEPATGAVRPLAVVGRGEVPIALGPYGAALVRATGVEPRGRRPLATGALPNVRLTRLKLPEPVVGRGEFVREATEPRDGSWTFRATLTKGAVDTHLFASFPFAPALDLSGVDALVVDAAVAPGQRTPTRLLVVVREADGGEFLASTSRSLGTAGTARAFVPWSSFAKAGWSHEGDEALDRSRVAEIRVGWGGYFGAEGETIAFRLDGVETAAVGAK</sequence>
<dbReference type="Proteomes" id="UP001216907">
    <property type="component" value="Unassembled WGS sequence"/>
</dbReference>
<protein>
    <submittedName>
        <fullName evidence="2">Glycosyl hydrolase</fullName>
    </submittedName>
</protein>
<comment type="caution">
    <text evidence="2">The sequence shown here is derived from an EMBL/GenBank/DDBJ whole genome shotgun (WGS) entry which is preliminary data.</text>
</comment>
<evidence type="ECO:0000313" key="2">
    <source>
        <dbReference type="EMBL" id="MDG3004796.1"/>
    </source>
</evidence>
<dbReference type="CDD" id="cd03143">
    <property type="entry name" value="A4_beta-galactosidase_middle_domain"/>
    <property type="match status" value="1"/>
</dbReference>
<dbReference type="RefSeq" id="WP_277861148.1">
    <property type="nucleotide sequence ID" value="NZ_JARRAG010000002.1"/>
</dbReference>
<keyword evidence="1" id="KW-0732">Signal</keyword>
<evidence type="ECO:0000256" key="1">
    <source>
        <dbReference type="SAM" id="SignalP"/>
    </source>
</evidence>
<keyword evidence="2" id="KW-0378">Hydrolase</keyword>
<name>A0ABT6FBB6_9BACT</name>
<reference evidence="2 3" key="1">
    <citation type="submission" date="2023-03" db="EMBL/GenBank/DDBJ databases">
        <title>Paludisphaera mucosa sp. nov. a novel planctomycete from northern fen.</title>
        <authorList>
            <person name="Ivanova A."/>
        </authorList>
    </citation>
    <scope>NUCLEOTIDE SEQUENCE [LARGE SCALE GENOMIC DNA]</scope>
    <source>
        <strain evidence="2 3">Pla2</strain>
    </source>
</reference>
<dbReference type="InterPro" id="IPR053161">
    <property type="entry name" value="Ulvan_degrading_GH"/>
</dbReference>
<organism evidence="2 3">
    <name type="scientific">Paludisphaera mucosa</name>
    <dbReference type="NCBI Taxonomy" id="3030827"/>
    <lineage>
        <taxon>Bacteria</taxon>
        <taxon>Pseudomonadati</taxon>
        <taxon>Planctomycetota</taxon>
        <taxon>Planctomycetia</taxon>
        <taxon>Isosphaerales</taxon>
        <taxon>Isosphaeraceae</taxon>
        <taxon>Paludisphaera</taxon>
    </lineage>
</organism>
<dbReference type="GO" id="GO:0016787">
    <property type="term" value="F:hydrolase activity"/>
    <property type="evidence" value="ECO:0007669"/>
    <property type="project" value="UniProtKB-KW"/>
</dbReference>
<proteinExistence type="predicted"/>
<dbReference type="PANTHER" id="PTHR36848">
    <property type="entry name" value="DNA-BINDING PROTEIN (PUTATIVE SECRETED PROTEIN)-RELATED"/>
    <property type="match status" value="1"/>
</dbReference>
<feature type="signal peptide" evidence="1">
    <location>
        <begin position="1"/>
        <end position="24"/>
    </location>
</feature>
<evidence type="ECO:0000313" key="3">
    <source>
        <dbReference type="Proteomes" id="UP001216907"/>
    </source>
</evidence>
<dbReference type="EMBL" id="JARRAG010000002">
    <property type="protein sequence ID" value="MDG3004796.1"/>
    <property type="molecule type" value="Genomic_DNA"/>
</dbReference>
<gene>
    <name evidence="2" type="ORF">PZE19_13490</name>
</gene>
<feature type="chain" id="PRO_5047216728" evidence="1">
    <location>
        <begin position="25"/>
        <end position="920"/>
    </location>
</feature>
<accession>A0ABT6FBB6</accession>
<dbReference type="InterPro" id="IPR029062">
    <property type="entry name" value="Class_I_gatase-like"/>
</dbReference>
<keyword evidence="3" id="KW-1185">Reference proteome</keyword>